<protein>
    <submittedName>
        <fullName evidence="2">Uncharacterized protein</fullName>
    </submittedName>
</protein>
<dbReference type="EMBL" id="SPHZ02000005">
    <property type="protein sequence ID" value="KAF0920886.1"/>
    <property type="molecule type" value="Genomic_DNA"/>
</dbReference>
<name>A0A6G1E8I9_9ORYZ</name>
<feature type="transmembrane region" description="Helical" evidence="1">
    <location>
        <begin position="20"/>
        <end position="41"/>
    </location>
</feature>
<sequence>MLCGGKMKGGGTMGGGSSSSISPLVYFVLGAAMATVCILFVMSASPGRRLADISAWSGAEDTPLPQPLQEVTADADAHDSLLAVAAAPNVTVVATPAPALVQELRFL</sequence>
<keyword evidence="3" id="KW-1185">Reference proteome</keyword>
<proteinExistence type="predicted"/>
<reference evidence="2 3" key="1">
    <citation type="submission" date="2019-11" db="EMBL/GenBank/DDBJ databases">
        <title>Whole genome sequence of Oryza granulata.</title>
        <authorList>
            <person name="Li W."/>
        </authorList>
    </citation>
    <scope>NUCLEOTIDE SEQUENCE [LARGE SCALE GENOMIC DNA]</scope>
    <source>
        <strain evidence="3">cv. Menghai</strain>
        <tissue evidence="2">Leaf</tissue>
    </source>
</reference>
<comment type="caution">
    <text evidence="2">The sequence shown here is derived from an EMBL/GenBank/DDBJ whole genome shotgun (WGS) entry which is preliminary data.</text>
</comment>
<keyword evidence="1" id="KW-0472">Membrane</keyword>
<evidence type="ECO:0000313" key="2">
    <source>
        <dbReference type="EMBL" id="KAF0920886.1"/>
    </source>
</evidence>
<gene>
    <name evidence="2" type="ORF">E2562_037564</name>
</gene>
<dbReference type="OrthoDB" id="715495at2759"/>
<organism evidence="2 3">
    <name type="scientific">Oryza meyeriana var. granulata</name>
    <dbReference type="NCBI Taxonomy" id="110450"/>
    <lineage>
        <taxon>Eukaryota</taxon>
        <taxon>Viridiplantae</taxon>
        <taxon>Streptophyta</taxon>
        <taxon>Embryophyta</taxon>
        <taxon>Tracheophyta</taxon>
        <taxon>Spermatophyta</taxon>
        <taxon>Magnoliopsida</taxon>
        <taxon>Liliopsida</taxon>
        <taxon>Poales</taxon>
        <taxon>Poaceae</taxon>
        <taxon>BOP clade</taxon>
        <taxon>Oryzoideae</taxon>
        <taxon>Oryzeae</taxon>
        <taxon>Oryzinae</taxon>
        <taxon>Oryza</taxon>
        <taxon>Oryza meyeriana</taxon>
    </lineage>
</organism>
<dbReference type="Proteomes" id="UP000479710">
    <property type="component" value="Unassembled WGS sequence"/>
</dbReference>
<accession>A0A6G1E8I9</accession>
<keyword evidence="1" id="KW-1133">Transmembrane helix</keyword>
<dbReference type="AlphaFoldDB" id="A0A6G1E8I9"/>
<keyword evidence="1" id="KW-0812">Transmembrane</keyword>
<evidence type="ECO:0000256" key="1">
    <source>
        <dbReference type="SAM" id="Phobius"/>
    </source>
</evidence>
<evidence type="ECO:0000313" key="3">
    <source>
        <dbReference type="Proteomes" id="UP000479710"/>
    </source>
</evidence>